<dbReference type="CDD" id="cd03017">
    <property type="entry name" value="PRX_BCP"/>
    <property type="match status" value="1"/>
</dbReference>
<proteinExistence type="predicted"/>
<feature type="domain" description="Alkyl hydroperoxide reductase subunit C/ Thiol specific antioxidant" evidence="7">
    <location>
        <begin position="104"/>
        <end position="237"/>
    </location>
</feature>
<evidence type="ECO:0000256" key="2">
    <source>
        <dbReference type="ARBA" id="ARBA00022862"/>
    </source>
</evidence>
<dbReference type="InterPro" id="IPR036249">
    <property type="entry name" value="Thioredoxin-like_sf"/>
</dbReference>
<feature type="compositionally biased region" description="Low complexity" evidence="6">
    <location>
        <begin position="42"/>
        <end position="52"/>
    </location>
</feature>
<evidence type="ECO:0000256" key="1">
    <source>
        <dbReference type="ARBA" id="ARBA00022559"/>
    </source>
</evidence>
<feature type="compositionally biased region" description="Acidic residues" evidence="6">
    <location>
        <begin position="302"/>
        <end position="312"/>
    </location>
</feature>
<evidence type="ECO:0000256" key="5">
    <source>
        <dbReference type="ARBA" id="ARBA00023284"/>
    </source>
</evidence>
<feature type="compositionally biased region" description="Basic and acidic residues" evidence="6">
    <location>
        <begin position="53"/>
        <end position="78"/>
    </location>
</feature>
<dbReference type="Pfam" id="PF00578">
    <property type="entry name" value="AhpC-TSA"/>
    <property type="match status" value="1"/>
</dbReference>
<dbReference type="EMBL" id="CENE01000030">
    <property type="protein sequence ID" value="CEQ42594.1"/>
    <property type="molecule type" value="Genomic_DNA"/>
</dbReference>
<keyword evidence="4" id="KW-1015">Disulfide bond</keyword>
<evidence type="ECO:0000256" key="4">
    <source>
        <dbReference type="ARBA" id="ARBA00023157"/>
    </source>
</evidence>
<dbReference type="PANTHER" id="PTHR42801">
    <property type="entry name" value="THIOREDOXIN-DEPENDENT PEROXIDE REDUCTASE"/>
    <property type="match status" value="1"/>
</dbReference>
<keyword evidence="1" id="KW-0575">Peroxidase</keyword>
<protein>
    <submittedName>
        <fullName evidence="8">SPOSA6832_04425-mRNA-1:cds</fullName>
    </submittedName>
</protein>
<feature type="compositionally biased region" description="Basic and acidic residues" evidence="6">
    <location>
        <begin position="1"/>
        <end position="11"/>
    </location>
</feature>
<feature type="compositionally biased region" description="Basic and acidic residues" evidence="6">
    <location>
        <begin position="313"/>
        <end position="324"/>
    </location>
</feature>
<dbReference type="Proteomes" id="UP000243876">
    <property type="component" value="Unassembled WGS sequence"/>
</dbReference>
<dbReference type="GO" id="GO:0008379">
    <property type="term" value="F:thioredoxin peroxidase activity"/>
    <property type="evidence" value="ECO:0007669"/>
    <property type="project" value="TreeGrafter"/>
</dbReference>
<dbReference type="GO" id="GO:0045454">
    <property type="term" value="P:cell redox homeostasis"/>
    <property type="evidence" value="ECO:0007669"/>
    <property type="project" value="TreeGrafter"/>
</dbReference>
<sequence length="334" mass="35512">MPPVRRSETAPRRSSRTSTAVPAAVKAKAEKVASKVVKKAKSSASKAASAVKPRLEKGKTEAKKAVEKKGVNKVEQKRKAPTKRAAPKQAEASGDEVAKGKYKVGAVVEDITLKNAKEDDKDISLAELYNKSGLVIFSYPKANTPGCTTQACGFRDAHASITALGYEVYGLSRDKPSAQSSWKSKHELGYSLLCDPEQKLLKELGATEAQNHAESSSNPVAGSPKRRCHWILEKGGKLLEAKIGVKPADDPKNAFVPRARLPATLTGTDARHENRLAFIKSLSGSSSDEKEEKDKAPATTAAEEEGDKEDTVEEKAGAAAKGDEAPALPTAAEA</sequence>
<evidence type="ECO:0000313" key="8">
    <source>
        <dbReference type="EMBL" id="CEQ42594.1"/>
    </source>
</evidence>
<dbReference type="OrthoDB" id="338622at2759"/>
<evidence type="ECO:0000259" key="7">
    <source>
        <dbReference type="Pfam" id="PF00578"/>
    </source>
</evidence>
<dbReference type="PANTHER" id="PTHR42801:SF23">
    <property type="entry name" value="PEROXIREDOXIN DOT5"/>
    <property type="match status" value="1"/>
</dbReference>
<feature type="region of interest" description="Disordered" evidence="6">
    <location>
        <begin position="39"/>
        <end position="99"/>
    </location>
</feature>
<feature type="compositionally biased region" description="Basic and acidic residues" evidence="6">
    <location>
        <begin position="287"/>
        <end position="296"/>
    </location>
</feature>
<evidence type="ECO:0000256" key="3">
    <source>
        <dbReference type="ARBA" id="ARBA00023002"/>
    </source>
</evidence>
<organism evidence="8 9">
    <name type="scientific">Sporidiobolus salmonicolor</name>
    <name type="common">Yeast-like fungus</name>
    <name type="synonym">Sporobolomyces salmonicolor</name>
    <dbReference type="NCBI Taxonomy" id="5005"/>
    <lineage>
        <taxon>Eukaryota</taxon>
        <taxon>Fungi</taxon>
        <taxon>Dikarya</taxon>
        <taxon>Basidiomycota</taxon>
        <taxon>Pucciniomycotina</taxon>
        <taxon>Microbotryomycetes</taxon>
        <taxon>Sporidiobolales</taxon>
        <taxon>Sporidiobolaceae</taxon>
        <taxon>Sporobolomyces</taxon>
    </lineage>
</organism>
<dbReference type="Gene3D" id="3.40.30.10">
    <property type="entry name" value="Glutaredoxin"/>
    <property type="match status" value="1"/>
</dbReference>
<keyword evidence="2" id="KW-0049">Antioxidant</keyword>
<feature type="region of interest" description="Disordered" evidence="6">
    <location>
        <begin position="1"/>
        <end position="26"/>
    </location>
</feature>
<dbReference type="InterPro" id="IPR050924">
    <property type="entry name" value="Peroxiredoxin_BCP/PrxQ"/>
</dbReference>
<reference evidence="9" key="1">
    <citation type="submission" date="2015-02" db="EMBL/GenBank/DDBJ databases">
        <authorList>
            <person name="Gon?alves P."/>
        </authorList>
    </citation>
    <scope>NUCLEOTIDE SEQUENCE [LARGE SCALE GENOMIC DNA]</scope>
</reference>
<keyword evidence="3" id="KW-0560">Oxidoreductase</keyword>
<evidence type="ECO:0000256" key="6">
    <source>
        <dbReference type="SAM" id="MobiDB-lite"/>
    </source>
</evidence>
<accession>A0A0D6ERK3</accession>
<dbReference type="InterPro" id="IPR000866">
    <property type="entry name" value="AhpC/TSA"/>
</dbReference>
<name>A0A0D6ERK3_SPOSA</name>
<feature type="region of interest" description="Disordered" evidence="6">
    <location>
        <begin position="280"/>
        <end position="334"/>
    </location>
</feature>
<dbReference type="SUPFAM" id="SSF52833">
    <property type="entry name" value="Thioredoxin-like"/>
    <property type="match status" value="1"/>
</dbReference>
<keyword evidence="5" id="KW-0676">Redox-active center</keyword>
<dbReference type="AlphaFoldDB" id="A0A0D6ERK3"/>
<keyword evidence="9" id="KW-1185">Reference proteome</keyword>
<dbReference type="GO" id="GO:0034599">
    <property type="term" value="P:cellular response to oxidative stress"/>
    <property type="evidence" value="ECO:0007669"/>
    <property type="project" value="TreeGrafter"/>
</dbReference>
<gene>
    <name evidence="8" type="primary">SPOSA6832_04425</name>
</gene>
<dbReference type="GO" id="GO:0005737">
    <property type="term" value="C:cytoplasm"/>
    <property type="evidence" value="ECO:0007669"/>
    <property type="project" value="TreeGrafter"/>
</dbReference>
<evidence type="ECO:0000313" key="9">
    <source>
        <dbReference type="Proteomes" id="UP000243876"/>
    </source>
</evidence>